<dbReference type="EMBL" id="GBXM01085463">
    <property type="protein sequence ID" value="JAH23114.1"/>
    <property type="molecule type" value="Transcribed_RNA"/>
</dbReference>
<evidence type="ECO:0000313" key="2">
    <source>
        <dbReference type="EMBL" id="JAH23114.1"/>
    </source>
</evidence>
<reference evidence="2" key="2">
    <citation type="journal article" date="2015" name="Fish Shellfish Immunol.">
        <title>Early steps in the European eel (Anguilla anguilla)-Vibrio vulnificus interaction in the gills: Role of the RtxA13 toxin.</title>
        <authorList>
            <person name="Callol A."/>
            <person name="Pajuelo D."/>
            <person name="Ebbesson L."/>
            <person name="Teles M."/>
            <person name="MacKenzie S."/>
            <person name="Amaro C."/>
        </authorList>
    </citation>
    <scope>NUCLEOTIDE SEQUENCE</scope>
</reference>
<evidence type="ECO:0000256" key="1">
    <source>
        <dbReference type="SAM" id="MobiDB-lite"/>
    </source>
</evidence>
<name>A0A0E9R1W3_ANGAN</name>
<organism evidence="2">
    <name type="scientific">Anguilla anguilla</name>
    <name type="common">European freshwater eel</name>
    <name type="synonym">Muraena anguilla</name>
    <dbReference type="NCBI Taxonomy" id="7936"/>
    <lineage>
        <taxon>Eukaryota</taxon>
        <taxon>Metazoa</taxon>
        <taxon>Chordata</taxon>
        <taxon>Craniata</taxon>
        <taxon>Vertebrata</taxon>
        <taxon>Euteleostomi</taxon>
        <taxon>Actinopterygii</taxon>
        <taxon>Neopterygii</taxon>
        <taxon>Teleostei</taxon>
        <taxon>Anguilliformes</taxon>
        <taxon>Anguillidae</taxon>
        <taxon>Anguilla</taxon>
    </lineage>
</organism>
<proteinExistence type="predicted"/>
<reference evidence="2" key="1">
    <citation type="submission" date="2014-11" db="EMBL/GenBank/DDBJ databases">
        <authorList>
            <person name="Amaro Gonzalez C."/>
        </authorList>
    </citation>
    <scope>NUCLEOTIDE SEQUENCE</scope>
</reference>
<protein>
    <submittedName>
        <fullName evidence="2">Uncharacterized protein</fullName>
    </submittedName>
</protein>
<sequence length="25" mass="2822">MIRPYDPWAEPLGKNGEGGSWVTNF</sequence>
<accession>A0A0E9R1W3</accession>
<feature type="region of interest" description="Disordered" evidence="1">
    <location>
        <begin position="1"/>
        <end position="25"/>
    </location>
</feature>
<dbReference type="AlphaFoldDB" id="A0A0E9R1W3"/>